<evidence type="ECO:0000256" key="1">
    <source>
        <dbReference type="ARBA" id="ARBA00022801"/>
    </source>
</evidence>
<dbReference type="GO" id="GO:0016791">
    <property type="term" value="F:phosphatase activity"/>
    <property type="evidence" value="ECO:0007669"/>
    <property type="project" value="TreeGrafter"/>
</dbReference>
<dbReference type="Proteomes" id="UP000019277">
    <property type="component" value="Unassembled WGS sequence"/>
</dbReference>
<dbReference type="SUPFAM" id="SSF81606">
    <property type="entry name" value="PP2C-like"/>
    <property type="match status" value="1"/>
</dbReference>
<protein>
    <submittedName>
        <fullName evidence="5">Serine phosphatase RsbU, regulator of sigma subunit</fullName>
    </submittedName>
</protein>
<keyword evidence="1" id="KW-0378">Hydrolase</keyword>
<feature type="region of interest" description="Disordered" evidence="2">
    <location>
        <begin position="1"/>
        <end position="36"/>
    </location>
</feature>
<dbReference type="Gene3D" id="3.30.450.40">
    <property type="match status" value="1"/>
</dbReference>
<feature type="domain" description="GAF" evidence="3">
    <location>
        <begin position="53"/>
        <end position="208"/>
    </location>
</feature>
<dbReference type="PANTHER" id="PTHR43156:SF2">
    <property type="entry name" value="STAGE II SPORULATION PROTEIN E"/>
    <property type="match status" value="1"/>
</dbReference>
<dbReference type="RefSeq" id="WP_084175797.1">
    <property type="nucleotide sequence ID" value="NZ_AYXG01000135.1"/>
</dbReference>
<dbReference type="Pfam" id="PF07228">
    <property type="entry name" value="SpoIIE"/>
    <property type="match status" value="1"/>
</dbReference>
<dbReference type="STRING" id="909613.UO65_3694"/>
<dbReference type="InterPro" id="IPR003018">
    <property type="entry name" value="GAF"/>
</dbReference>
<gene>
    <name evidence="5" type="ORF">UO65_3694</name>
</gene>
<evidence type="ECO:0000259" key="3">
    <source>
        <dbReference type="SMART" id="SM00065"/>
    </source>
</evidence>
<dbReference type="eggNOG" id="COG2208">
    <property type="taxonomic scope" value="Bacteria"/>
</dbReference>
<comment type="caution">
    <text evidence="5">The sequence shown here is derived from an EMBL/GenBank/DDBJ whole genome shotgun (WGS) entry which is preliminary data.</text>
</comment>
<dbReference type="OrthoDB" id="5241041at2"/>
<evidence type="ECO:0000313" key="5">
    <source>
        <dbReference type="EMBL" id="EWC61017.1"/>
    </source>
</evidence>
<dbReference type="SMART" id="SM00331">
    <property type="entry name" value="PP2C_SIG"/>
    <property type="match status" value="1"/>
</dbReference>
<dbReference type="EMBL" id="AYXG01000135">
    <property type="protein sequence ID" value="EWC61017.1"/>
    <property type="molecule type" value="Genomic_DNA"/>
</dbReference>
<evidence type="ECO:0000256" key="2">
    <source>
        <dbReference type="SAM" id="MobiDB-lite"/>
    </source>
</evidence>
<dbReference type="Gene3D" id="3.60.40.10">
    <property type="entry name" value="PPM-type phosphatase domain"/>
    <property type="match status" value="1"/>
</dbReference>
<reference evidence="5 6" key="1">
    <citation type="journal article" date="2014" name="Genome Announc.">
        <title>Draft Genome Sequence of the Antitrypanosomally Active Sponge-Associated Bacterium Actinokineospora sp. Strain EG49.</title>
        <authorList>
            <person name="Harjes J."/>
            <person name="Ryu T."/>
            <person name="Abdelmohsen U.R."/>
            <person name="Moitinho-Silva L."/>
            <person name="Horn H."/>
            <person name="Ravasi T."/>
            <person name="Hentschel U."/>
        </authorList>
    </citation>
    <scope>NUCLEOTIDE SEQUENCE [LARGE SCALE GENOMIC DNA]</scope>
    <source>
        <strain evidence="5 6">EG49</strain>
    </source>
</reference>
<dbReference type="InterPro" id="IPR029016">
    <property type="entry name" value="GAF-like_dom_sf"/>
</dbReference>
<dbReference type="SUPFAM" id="SSF55781">
    <property type="entry name" value="GAF domain-like"/>
    <property type="match status" value="1"/>
</dbReference>
<dbReference type="InterPro" id="IPR001932">
    <property type="entry name" value="PPM-type_phosphatase-like_dom"/>
</dbReference>
<sequence>MIPGTTGPAAGIPAPPLDGPGARTRGGDHGPGWSGQHAELADEVTTALAGSLNLRRTVLRLVDLLRPRFADWVLVVLADHRLGRLSLHGGTDPTSTDSVARNPAEDLGVGRVLRSGQGELLHVAPDSPTTDGLDSLIPHDALRAQAVDLRPADVLGVPLTARGSTIGVLVLLRGGDRGFPAEDIALAERIAGRAATALDSARLYEDRSRVASVLQAGLRPPSLPRIPGMRIAAGFRAAADHSDISGDFYDVHGHGDDWLLALGDVCGKGVEAAVLNGRARQSIRTAVHFDRSPAVVLGALNSALYDDGDARFVTAVCTRVRPGADGGAEVTVAVAGHPPPIVLRADGTVEELAARGIVAGVRPTATYTEVKDTLAAGDTLLMFTDGIYEARGARGFYGMDRLTRLLPVYAGAGPEAVCEAVEQDVVEYLAGRPHDDMALFAVFCGR</sequence>
<dbReference type="InterPro" id="IPR052016">
    <property type="entry name" value="Bact_Sigma-Reg"/>
</dbReference>
<dbReference type="Pfam" id="PF13185">
    <property type="entry name" value="GAF_2"/>
    <property type="match status" value="1"/>
</dbReference>
<dbReference type="InterPro" id="IPR036457">
    <property type="entry name" value="PPM-type-like_dom_sf"/>
</dbReference>
<organism evidence="5 6">
    <name type="scientific">Actinokineospora spheciospongiae</name>
    <dbReference type="NCBI Taxonomy" id="909613"/>
    <lineage>
        <taxon>Bacteria</taxon>
        <taxon>Bacillati</taxon>
        <taxon>Actinomycetota</taxon>
        <taxon>Actinomycetes</taxon>
        <taxon>Pseudonocardiales</taxon>
        <taxon>Pseudonocardiaceae</taxon>
        <taxon>Actinokineospora</taxon>
    </lineage>
</organism>
<accession>W7IW25</accession>
<dbReference type="AlphaFoldDB" id="W7IW25"/>
<keyword evidence="6" id="KW-1185">Reference proteome</keyword>
<evidence type="ECO:0000259" key="4">
    <source>
        <dbReference type="SMART" id="SM00331"/>
    </source>
</evidence>
<dbReference type="PANTHER" id="PTHR43156">
    <property type="entry name" value="STAGE II SPORULATION PROTEIN E-RELATED"/>
    <property type="match status" value="1"/>
</dbReference>
<evidence type="ECO:0000313" key="6">
    <source>
        <dbReference type="Proteomes" id="UP000019277"/>
    </source>
</evidence>
<feature type="compositionally biased region" description="Low complexity" evidence="2">
    <location>
        <begin position="1"/>
        <end position="12"/>
    </location>
</feature>
<proteinExistence type="predicted"/>
<name>W7IW25_9PSEU</name>
<dbReference type="SMART" id="SM00065">
    <property type="entry name" value="GAF"/>
    <property type="match status" value="1"/>
</dbReference>
<dbReference type="PATRIC" id="fig|909613.9.peg.3695"/>
<feature type="domain" description="PPM-type phosphatase" evidence="4">
    <location>
        <begin position="230"/>
        <end position="444"/>
    </location>
</feature>